<sequence length="312" mass="34287">MICGPAHVEELARTAQTRVYVQDGVARGCHRGRRSLALGPAKRIVRVYVKGRFVAVKRKTRDGRSLRVYDLRSRRPFGERVDVWRIGKIVLGAGGTAVFFGYEAPEASTSLNDTGIEGYYYGTGYEDAFLRFKGSVIAVREGNRRFRFVGLDTNSEAAELGTLLTHGDVRIDVSRRDVLTLRRGEEAPIELGRSITNCYSASGCFGITSVDIASGRFVASDWNSAAQGGDGRLTVYDLDTRAQREACRNSTLYVLGVSGRVACSFRTPNGGRIEVEGVALDEGPDVDPETLQRFRGRLVWRRGGIEQSAPLP</sequence>
<dbReference type="RefSeq" id="WP_270025311.1">
    <property type="nucleotide sequence ID" value="NZ_JAPDDP010000017.1"/>
</dbReference>
<dbReference type="AlphaFoldDB" id="A0A9X3N6Z1"/>
<evidence type="ECO:0000313" key="1">
    <source>
        <dbReference type="EMBL" id="MDA0181000.1"/>
    </source>
</evidence>
<accession>A0A9X3N6Z1</accession>
<keyword evidence="2" id="KW-1185">Reference proteome</keyword>
<comment type="caution">
    <text evidence="1">The sequence shown here is derived from an EMBL/GenBank/DDBJ whole genome shotgun (WGS) entry which is preliminary data.</text>
</comment>
<organism evidence="1 2">
    <name type="scientific">Solirubrobacter phytolaccae</name>
    <dbReference type="NCBI Taxonomy" id="1404360"/>
    <lineage>
        <taxon>Bacteria</taxon>
        <taxon>Bacillati</taxon>
        <taxon>Actinomycetota</taxon>
        <taxon>Thermoleophilia</taxon>
        <taxon>Solirubrobacterales</taxon>
        <taxon>Solirubrobacteraceae</taxon>
        <taxon>Solirubrobacter</taxon>
    </lineage>
</organism>
<gene>
    <name evidence="1" type="ORF">OJ997_11895</name>
</gene>
<dbReference type="EMBL" id="JAPDDP010000017">
    <property type="protein sequence ID" value="MDA0181000.1"/>
    <property type="molecule type" value="Genomic_DNA"/>
</dbReference>
<dbReference type="Proteomes" id="UP001147653">
    <property type="component" value="Unassembled WGS sequence"/>
</dbReference>
<reference evidence="1" key="1">
    <citation type="submission" date="2022-10" db="EMBL/GenBank/DDBJ databases">
        <title>The WGS of Solirubrobacter phytolaccae KCTC 29190.</title>
        <authorList>
            <person name="Jiang Z."/>
        </authorList>
    </citation>
    <scope>NUCLEOTIDE SEQUENCE</scope>
    <source>
        <strain evidence="1">KCTC 29190</strain>
    </source>
</reference>
<evidence type="ECO:0000313" key="2">
    <source>
        <dbReference type="Proteomes" id="UP001147653"/>
    </source>
</evidence>
<name>A0A9X3N6Z1_9ACTN</name>
<proteinExistence type="predicted"/>
<protein>
    <submittedName>
        <fullName evidence="1">Uncharacterized protein</fullName>
    </submittedName>
</protein>